<feature type="domain" description="YhdP central" evidence="3">
    <location>
        <begin position="10"/>
        <end position="1339"/>
    </location>
</feature>
<comment type="caution">
    <text evidence="4">The sequence shown here is derived from an EMBL/GenBank/DDBJ whole genome shotgun (WGS) entry which is preliminary data.</text>
</comment>
<dbReference type="InterPro" id="IPR011836">
    <property type="entry name" value="YhdP"/>
</dbReference>
<dbReference type="PANTHER" id="PTHR38690">
    <property type="entry name" value="PROTEASE-RELATED"/>
    <property type="match status" value="1"/>
</dbReference>
<evidence type="ECO:0000313" key="5">
    <source>
        <dbReference type="Proteomes" id="UP000317839"/>
    </source>
</evidence>
<dbReference type="Pfam" id="PF13116">
    <property type="entry name" value="YhdP"/>
    <property type="match status" value="1"/>
</dbReference>
<dbReference type="Proteomes" id="UP000317839">
    <property type="component" value="Unassembled WGS sequence"/>
</dbReference>
<keyword evidence="2" id="KW-0472">Membrane</keyword>
<dbReference type="InterPro" id="IPR025263">
    <property type="entry name" value="YhdP_central"/>
</dbReference>
<evidence type="ECO:0000256" key="2">
    <source>
        <dbReference type="SAM" id="Phobius"/>
    </source>
</evidence>
<proteinExistence type="predicted"/>
<name>A0A545TDT9_9GAMM</name>
<protein>
    <submittedName>
        <fullName evidence="4">TIGR02099 family protein</fullName>
    </submittedName>
</protein>
<dbReference type="PANTHER" id="PTHR38690:SF1">
    <property type="entry name" value="PROTEASE"/>
    <property type="match status" value="1"/>
</dbReference>
<keyword evidence="5" id="KW-1185">Reference proteome</keyword>
<organism evidence="4 5">
    <name type="scientific">Aliikangiella marina</name>
    <dbReference type="NCBI Taxonomy" id="1712262"/>
    <lineage>
        <taxon>Bacteria</taxon>
        <taxon>Pseudomonadati</taxon>
        <taxon>Pseudomonadota</taxon>
        <taxon>Gammaproteobacteria</taxon>
        <taxon>Oceanospirillales</taxon>
        <taxon>Pleioneaceae</taxon>
        <taxon>Aliikangiella</taxon>
    </lineage>
</organism>
<evidence type="ECO:0000259" key="3">
    <source>
        <dbReference type="Pfam" id="PF13116"/>
    </source>
</evidence>
<gene>
    <name evidence="4" type="ORF">FLL45_10670</name>
</gene>
<dbReference type="OrthoDB" id="9762238at2"/>
<keyword evidence="2" id="KW-1133">Transmembrane helix</keyword>
<feature type="compositionally biased region" description="Basic and acidic residues" evidence="1">
    <location>
        <begin position="1375"/>
        <end position="1394"/>
    </location>
</feature>
<dbReference type="NCBIfam" id="TIGR02099">
    <property type="entry name" value="YhdP family protein"/>
    <property type="match status" value="1"/>
</dbReference>
<dbReference type="RefSeq" id="WP_142941999.1">
    <property type="nucleotide sequence ID" value="NZ_VIKR01000002.1"/>
</dbReference>
<evidence type="ECO:0000313" key="4">
    <source>
        <dbReference type="EMBL" id="TQV75385.1"/>
    </source>
</evidence>
<reference evidence="4 5" key="1">
    <citation type="submission" date="2019-06" db="EMBL/GenBank/DDBJ databases">
        <title>Draft genome of Aliikangiella marina GYP-15.</title>
        <authorList>
            <person name="Wang G."/>
        </authorList>
    </citation>
    <scope>NUCLEOTIDE SEQUENCE [LARGE SCALE GENOMIC DNA]</scope>
    <source>
        <strain evidence="4 5">GYP-15</strain>
    </source>
</reference>
<accession>A0A545TDT9</accession>
<keyword evidence="2" id="KW-0812">Transmembrane</keyword>
<feature type="transmembrane region" description="Helical" evidence="2">
    <location>
        <begin position="20"/>
        <end position="42"/>
    </location>
</feature>
<evidence type="ECO:0000256" key="1">
    <source>
        <dbReference type="SAM" id="MobiDB-lite"/>
    </source>
</evidence>
<feature type="region of interest" description="Disordered" evidence="1">
    <location>
        <begin position="1348"/>
        <end position="1394"/>
    </location>
</feature>
<dbReference type="EMBL" id="VIKR01000002">
    <property type="protein sequence ID" value="TQV75385.1"/>
    <property type="molecule type" value="Genomic_DNA"/>
</dbReference>
<sequence length="1394" mass="156020">METKLSNPITRACIFMVNKLWLLFATLVILVALVFTLLRLALPKIDVYKTDIEQWIENQYQVEVDIADISAEWGANGPVLSLNKFEIKSDDGQLDLLEVDSLEIDVDALGSVLAGRLVTENISLIGLRVNVLLDRQLAVRLDTLEDDQQTEAIPDVDETSQVILKNIFSQKKLVVLDSFISVETLTGKSFNYQIAQLDIENFDEVHQFKGQLDDEYGGSIKLVAEMVGDPADDDSYTNLFLQGENLDLTELPIYEKHPELRPASGKFNWRVWSDWREGRWKSAVGDVQVAEIKWSVGEQEKSANLINTEFDKFSLNFSWKYNTPSTGELMFHNATLEANQQKSINFSNVYLLFNQLEAQDIQWEFISHDFEIAPLLDYFALPLIGQTQTDNSLVDANLNINLSSLGARFLRKSGNWSAPEFFTQFDKLSYDNLFDLPKITNLSGDISFSQGIGALNISATDTEIDLNGLFRDRLTFESVALDINWYTDNQGKLDLQINDAFLVNNDLNIAAKSRFFYHDEKPTFSLFAEVKDVDLSTKSTYLPSGVMSENLVKFLDESVKNGRLDLAKSVVRGPLDAFPFENQDGIFSVLGFVKDTEFKFLPDWPQVNKLKARLSFEGNGMDLQALGGQSGLVDVNFARAVIKDFSAPNTPFELTIDANARDNGGYEFLRRSPLSNIAQSISVLDYQGNAQTKLQLTLGLDDSSNLKLSGSVIPEKNKAIVAVGGFKFNELNGELHFDENGIKTSQIESKYFSEPITATLTGGKRTSDAELTIEASGFVGPAAIADLVGEKWSTLAEGKSLIKAKVDIAPTQDSSAVLLEFQSDLEGMRLSLPGSLAKAADDTTPITVNVRLDEISNVTIDWRDFDGRWWWSQENGNYQHIGGRFLLASEQTLPEKSLSQYTAEVNLGGESLEEWLPIIDKIIDQAESSEVATAEQRESYFPETSIAIHVEQLNNELFDIKDLQLDLSKKSNENWLIRASGPIGQIDLTLKDNAPWEAKIAGLDVNFTESFRQKFSNSESSEAHQVVSNVNDDEVINQEANQQQGLAEKPDIITTNNQGVSKIDIVSNWPSINIDCNQCKIQQFDLGTAKLSLVQENGQLDLFGNIAKSKSHTLRFRLGWTQDKLTNEEVNSKNIASWNNLSQIDFELASENIGLLLARLNYESGVKESRGYINGNMSWPDTPWDFDLLEADGKANFTLGKGYLSEVSDAKARLFSLFSLQTLSRRLQLDFSDVYKKGFFYDRIRGQVSLADQVLSSHNIFVEGNAAKVTMIGDINLKDKTIEQNALVLPQLTSSLPVLVGWAVEPTTGILVFLLNKIFEPAIEVVTQIEYRIHGALDNMTVDEVKKSQSKVKYDTPENLPEENNLDQMLEQDAQQDKSFSDETERAKDIENKR</sequence>